<name>A0ABQ4SM04_9HYPH</name>
<keyword evidence="2" id="KW-1185">Reference proteome</keyword>
<dbReference type="Proteomes" id="UP001055153">
    <property type="component" value="Unassembled WGS sequence"/>
</dbReference>
<accession>A0ABQ4SM04</accession>
<organism evidence="1 2">
    <name type="scientific">Methylobacterium isbiliense</name>
    <dbReference type="NCBI Taxonomy" id="315478"/>
    <lineage>
        <taxon>Bacteria</taxon>
        <taxon>Pseudomonadati</taxon>
        <taxon>Pseudomonadota</taxon>
        <taxon>Alphaproteobacteria</taxon>
        <taxon>Hyphomicrobiales</taxon>
        <taxon>Methylobacteriaceae</taxon>
        <taxon>Methylobacterium</taxon>
    </lineage>
</organism>
<reference evidence="1" key="2">
    <citation type="submission" date="2021-08" db="EMBL/GenBank/DDBJ databases">
        <authorList>
            <person name="Tani A."/>
            <person name="Ola A."/>
            <person name="Ogura Y."/>
            <person name="Katsura K."/>
            <person name="Hayashi T."/>
        </authorList>
    </citation>
    <scope>NUCLEOTIDE SEQUENCE</scope>
    <source>
        <strain evidence="1">DSM 17168</strain>
    </source>
</reference>
<reference evidence="1" key="1">
    <citation type="journal article" date="2021" name="Front. Microbiol.">
        <title>Comprehensive Comparative Genomics and Phenotyping of Methylobacterium Species.</title>
        <authorList>
            <person name="Alessa O."/>
            <person name="Ogura Y."/>
            <person name="Fujitani Y."/>
            <person name="Takami H."/>
            <person name="Hayashi T."/>
            <person name="Sahin N."/>
            <person name="Tani A."/>
        </authorList>
    </citation>
    <scope>NUCLEOTIDE SEQUENCE</scope>
    <source>
        <strain evidence="1">DSM 17168</strain>
    </source>
</reference>
<evidence type="ECO:0000313" key="1">
    <source>
        <dbReference type="EMBL" id="GJE03463.1"/>
    </source>
</evidence>
<protein>
    <submittedName>
        <fullName evidence="1">Uncharacterized protein</fullName>
    </submittedName>
</protein>
<evidence type="ECO:0000313" key="2">
    <source>
        <dbReference type="Proteomes" id="UP001055153"/>
    </source>
</evidence>
<proteinExistence type="predicted"/>
<gene>
    <name evidence="1" type="ORF">GMJLKIPL_5418</name>
</gene>
<comment type="caution">
    <text evidence="1">The sequence shown here is derived from an EMBL/GenBank/DDBJ whole genome shotgun (WGS) entry which is preliminary data.</text>
</comment>
<dbReference type="RefSeq" id="WP_238240854.1">
    <property type="nucleotide sequence ID" value="NZ_BPQQ01000077.1"/>
</dbReference>
<dbReference type="EMBL" id="BPQQ01000077">
    <property type="protein sequence ID" value="GJE03463.1"/>
    <property type="molecule type" value="Genomic_DNA"/>
</dbReference>
<sequence>MFSIGPFYRSAGQPAGVYTSLLPLEPEPFDAAAPAARSAAPAAPTFGRHALTMVLLVALTVAVQSAVGWWTLPGPPQQLAPSAQGPVARSPS</sequence>